<name>A0A9W8EFA7_9FUNG</name>
<keyword evidence="3" id="KW-1185">Reference proteome</keyword>
<protein>
    <submittedName>
        <fullName evidence="2">Uncharacterized protein</fullName>
    </submittedName>
</protein>
<feature type="region of interest" description="Disordered" evidence="1">
    <location>
        <begin position="850"/>
        <end position="884"/>
    </location>
</feature>
<sequence length="895" mass="98305">MDPRDFAPCVDLATVLRTLRQITAHCQSLHDNIRTNPAAFALQASDARPPTAVRTYRRNRHTNRCRSAQPQLVGTNALSMAPPSVVLSPHTCPLLTQRSWDEWAEHSSSDDSASDADAVTDSAGDQRVGPSADPHPQPMRSQFDRRGWPPSPPQTTSSTAIPSPVRRRCITLRTCLYDLLGRLWDDHHTNWRPPAWSEIVPGRRYKRRAKGGPTDATSLLIKASTLLPTTVCPAPPTISNSPATPTNAASLRVPPLGLLAAFALGHQFGQDTDGSAVTATVDAWYTAVPPHWRRYVLLQHATAFIVARHRHVPPSVQANLYHLVPVFASRQAIYQAYSVLQGLLHLAPPETLDQWLWFYSHACRLGMSDQWINAVRQQLKTFSRPGVAAFLKWLDASASALTHHTCTPIPNDLGCAAPSCPINQHLPRSTNGGPPFTSRAELRWQLSYNYRVHAWRLGAWHISLDPAQPRRRQRPVVSTMSQQQLAALNEQSTQFCQSMAAATLAAVAPNTGHFDQWQGRTAISPHAILDDCRLEDTGRPTAEPWAATKSRLCDRVNVLANTMCAMACMVLPYSFATAEGDGVACISQHWLQPLQTLVQAAIETLNPAERREIGAELVEQGRRHISSRWALVQVVAYQHLGLVCAAHLLLNQLVVDWGSQAVVPAINSATTTFPSFRSLVGPWSTPCAMRAMHWALVAWQAAGCENPDRPPPALPQLLEWCNQLAGQCPQANRPARQWQYAADVAEWVLTSPLRPPPTAPPSRTLTALRTPRRRNAKLLVARTSILSPDQLALGISPRPTLGPLDNPRTSPLKGAVPLVLGAKRRWTTANATSRAALPPEPRSFLVGVDRSGIEGGSHDLPSREAIAPAEPSSPLQYKRTRGGQERELNTLLSLY</sequence>
<dbReference type="OrthoDB" id="2158476at2759"/>
<comment type="caution">
    <text evidence="2">The sequence shown here is derived from an EMBL/GenBank/DDBJ whole genome shotgun (WGS) entry which is preliminary data.</text>
</comment>
<dbReference type="EMBL" id="JANBQB010000043">
    <property type="protein sequence ID" value="KAJ1983728.1"/>
    <property type="molecule type" value="Genomic_DNA"/>
</dbReference>
<gene>
    <name evidence="2" type="ORF">H4R34_001106</name>
</gene>
<evidence type="ECO:0000313" key="3">
    <source>
        <dbReference type="Proteomes" id="UP001151582"/>
    </source>
</evidence>
<proteinExistence type="predicted"/>
<feature type="region of interest" description="Disordered" evidence="1">
    <location>
        <begin position="103"/>
        <end position="162"/>
    </location>
</feature>
<organism evidence="2 3">
    <name type="scientific">Dimargaris verticillata</name>
    <dbReference type="NCBI Taxonomy" id="2761393"/>
    <lineage>
        <taxon>Eukaryota</taxon>
        <taxon>Fungi</taxon>
        <taxon>Fungi incertae sedis</taxon>
        <taxon>Zoopagomycota</taxon>
        <taxon>Kickxellomycotina</taxon>
        <taxon>Dimargaritomycetes</taxon>
        <taxon>Dimargaritales</taxon>
        <taxon>Dimargaritaceae</taxon>
        <taxon>Dimargaris</taxon>
    </lineage>
</organism>
<evidence type="ECO:0000313" key="2">
    <source>
        <dbReference type="EMBL" id="KAJ1983728.1"/>
    </source>
</evidence>
<dbReference type="Proteomes" id="UP001151582">
    <property type="component" value="Unassembled WGS sequence"/>
</dbReference>
<feature type="compositionally biased region" description="Low complexity" evidence="1">
    <location>
        <begin position="115"/>
        <end position="125"/>
    </location>
</feature>
<evidence type="ECO:0000256" key="1">
    <source>
        <dbReference type="SAM" id="MobiDB-lite"/>
    </source>
</evidence>
<accession>A0A9W8EFA7</accession>
<dbReference type="AlphaFoldDB" id="A0A9W8EFA7"/>
<reference evidence="2" key="1">
    <citation type="submission" date="2022-07" db="EMBL/GenBank/DDBJ databases">
        <title>Phylogenomic reconstructions and comparative analyses of Kickxellomycotina fungi.</title>
        <authorList>
            <person name="Reynolds N.K."/>
            <person name="Stajich J.E."/>
            <person name="Barry K."/>
            <person name="Grigoriev I.V."/>
            <person name="Crous P."/>
            <person name="Smith M.E."/>
        </authorList>
    </citation>
    <scope>NUCLEOTIDE SEQUENCE</scope>
    <source>
        <strain evidence="2">RSA 567</strain>
    </source>
</reference>